<feature type="region of interest" description="Disordered" evidence="1">
    <location>
        <begin position="21"/>
        <end position="67"/>
    </location>
</feature>
<organism evidence="2 3">
    <name type="scientific">Bacillus cereus VD118</name>
    <dbReference type="NCBI Taxonomy" id="1053231"/>
    <lineage>
        <taxon>Bacteria</taxon>
        <taxon>Bacillati</taxon>
        <taxon>Bacillota</taxon>
        <taxon>Bacilli</taxon>
        <taxon>Bacillales</taxon>
        <taxon>Bacillaceae</taxon>
        <taxon>Bacillus</taxon>
        <taxon>Bacillus cereus group</taxon>
    </lineage>
</organism>
<protein>
    <submittedName>
        <fullName evidence="2">Uncharacterized protein</fullName>
    </submittedName>
</protein>
<evidence type="ECO:0000313" key="2">
    <source>
        <dbReference type="EMBL" id="EOP75601.1"/>
    </source>
</evidence>
<dbReference type="HOGENOM" id="CLU_890397_0_0_9"/>
<dbReference type="EMBL" id="AHEZ01000017">
    <property type="protein sequence ID" value="EOP75601.1"/>
    <property type="molecule type" value="Genomic_DNA"/>
</dbReference>
<dbReference type="Proteomes" id="UP000014019">
    <property type="component" value="Unassembled WGS sequence"/>
</dbReference>
<evidence type="ECO:0000313" key="3">
    <source>
        <dbReference type="Proteomes" id="UP000014019"/>
    </source>
</evidence>
<reference evidence="2 3" key="1">
    <citation type="submission" date="2012-12" db="EMBL/GenBank/DDBJ databases">
        <title>The Genome Sequence of Bacillus cereus VD118.</title>
        <authorList>
            <consortium name="The Broad Institute Genome Sequencing Platform"/>
            <consortium name="The Broad Institute Genome Sequencing Center for Infectious Disease"/>
            <person name="Feldgarden M."/>
            <person name="Van der Auwera G.A."/>
            <person name="Mahillon J."/>
            <person name="Duprez V."/>
            <person name="Timmery S."/>
            <person name="Mattelet C."/>
            <person name="Dierick K."/>
            <person name="Sun M."/>
            <person name="Yu Z."/>
            <person name="Zhu L."/>
            <person name="Hu X."/>
            <person name="Shank E.B."/>
            <person name="Swiecicka I."/>
            <person name="Hansen B.M."/>
            <person name="Andrup L."/>
            <person name="Walker B."/>
            <person name="Young S.K."/>
            <person name="Zeng Q."/>
            <person name="Gargeya S."/>
            <person name="Fitzgerald M."/>
            <person name="Haas B."/>
            <person name="Abouelleil A."/>
            <person name="Alvarado L."/>
            <person name="Arachchi H.M."/>
            <person name="Berlin A.M."/>
            <person name="Chapman S.B."/>
            <person name="Dewar J."/>
            <person name="Goldberg J."/>
            <person name="Griggs A."/>
            <person name="Gujja S."/>
            <person name="Hansen M."/>
            <person name="Howarth C."/>
            <person name="Imamovic A."/>
            <person name="Larimer J."/>
            <person name="McCowan C."/>
            <person name="Murphy C."/>
            <person name="Neiman D."/>
            <person name="Pearson M."/>
            <person name="Priest M."/>
            <person name="Roberts A."/>
            <person name="Saif S."/>
            <person name="Shea T."/>
            <person name="Sisk P."/>
            <person name="Sykes S."/>
            <person name="Wortman J."/>
            <person name="Nusbaum C."/>
            <person name="Birren B."/>
        </authorList>
    </citation>
    <scope>NUCLEOTIDE SEQUENCE [LARGE SCALE GENOMIC DNA]</scope>
    <source>
        <strain evidence="2 3">VD118</strain>
    </source>
</reference>
<name>R8QWY1_BACCE</name>
<gene>
    <name evidence="2" type="ORF">IIQ_05450</name>
</gene>
<feature type="compositionally biased region" description="Basic and acidic residues" evidence="1">
    <location>
        <begin position="35"/>
        <end position="67"/>
    </location>
</feature>
<accession>R8QWY1</accession>
<comment type="caution">
    <text evidence="2">The sequence shown here is derived from an EMBL/GenBank/DDBJ whole genome shotgun (WGS) entry which is preliminary data.</text>
</comment>
<dbReference type="PATRIC" id="fig|1053231.3.peg.594"/>
<proteinExistence type="predicted"/>
<sequence length="319" mass="36589">MILILCSGILLTGMVACSNKGDENPVKPVAQNTNAEKKESSVELSKDDRDTSAEKKESPVEETKLSIEDTLSKEDQEIVDVLFHSVPEIKSYYQKDKQDYTVSLTAEVTKPNSNLADKNMKEYYKVHFEGKVLGGWEFYVKPDSKEVLFKGIFVGNKGFYTLEEFKKEANEVDDFYEKLKEKVPEFRKNVKTTVAKKLQSKVAKKQEISDEEIIAYLDEVAEPEFTVWNQAMAEKKGIDIKKEVIKPDPSAKDPLKRDFYQVKILKETFLIKPTFEERDIYLALDQPIEKAGKEVNSVEVSRFITFSMDMISQKESNQK</sequence>
<dbReference type="RefSeq" id="WP_016103608.1">
    <property type="nucleotide sequence ID" value="NZ_KB976794.1"/>
</dbReference>
<dbReference type="AlphaFoldDB" id="R8QWY1"/>
<evidence type="ECO:0000256" key="1">
    <source>
        <dbReference type="SAM" id="MobiDB-lite"/>
    </source>
</evidence>